<accession>A0ABS4XQF5</accession>
<evidence type="ECO:0000313" key="1">
    <source>
        <dbReference type="EMBL" id="MBP2398610.1"/>
    </source>
</evidence>
<dbReference type="Proteomes" id="UP001195422">
    <property type="component" value="Unassembled WGS sequence"/>
</dbReference>
<keyword evidence="2" id="KW-1185">Reference proteome</keyword>
<name>A0ABS4XQF5_GLUPR</name>
<evidence type="ECO:0000313" key="2">
    <source>
        <dbReference type="Proteomes" id="UP001195422"/>
    </source>
</evidence>
<proteinExistence type="predicted"/>
<gene>
    <name evidence="1" type="ORF">JOF39_001691</name>
</gene>
<organism evidence="1 2">
    <name type="scientific">Glutamicibacter protophormiae</name>
    <name type="common">Brevibacterium protophormiae</name>
    <dbReference type="NCBI Taxonomy" id="37930"/>
    <lineage>
        <taxon>Bacteria</taxon>
        <taxon>Bacillati</taxon>
        <taxon>Actinomycetota</taxon>
        <taxon>Actinomycetes</taxon>
        <taxon>Micrococcales</taxon>
        <taxon>Micrococcaceae</taxon>
        <taxon>Glutamicibacter</taxon>
    </lineage>
</organism>
<protein>
    <submittedName>
        <fullName evidence="1">Uncharacterized protein</fullName>
    </submittedName>
</protein>
<reference evidence="1 2" key="1">
    <citation type="submission" date="2021-03" db="EMBL/GenBank/DDBJ databases">
        <title>Sequencing the genomes of 1000 actinobacteria strains.</title>
        <authorList>
            <person name="Klenk H.-P."/>
        </authorList>
    </citation>
    <scope>NUCLEOTIDE SEQUENCE [LARGE SCALE GENOMIC DNA]</scope>
    <source>
        <strain evidence="1 2">DSM 20168</strain>
    </source>
</reference>
<comment type="caution">
    <text evidence="1">The sequence shown here is derived from an EMBL/GenBank/DDBJ whole genome shotgun (WGS) entry which is preliminary data.</text>
</comment>
<dbReference type="EMBL" id="JAGIOJ010000001">
    <property type="protein sequence ID" value="MBP2398610.1"/>
    <property type="molecule type" value="Genomic_DNA"/>
</dbReference>
<sequence length="30" mass="3661">MALVQLVTNLWSIVDETEYRQRLEVLRTRK</sequence>